<protein>
    <submittedName>
        <fullName evidence="1">Uncharacterized protein</fullName>
    </submittedName>
</protein>
<keyword evidence="2" id="KW-1185">Reference proteome</keyword>
<dbReference type="AlphaFoldDB" id="A0A9W9Y8S9"/>
<name>A0A9W9Y8S9_9CNID</name>
<dbReference type="Proteomes" id="UP001163046">
    <property type="component" value="Unassembled WGS sequence"/>
</dbReference>
<comment type="caution">
    <text evidence="1">The sequence shown here is derived from an EMBL/GenBank/DDBJ whole genome shotgun (WGS) entry which is preliminary data.</text>
</comment>
<dbReference type="OrthoDB" id="5968082at2759"/>
<reference evidence="1" key="1">
    <citation type="submission" date="2023-01" db="EMBL/GenBank/DDBJ databases">
        <title>Genome assembly of the deep-sea coral Lophelia pertusa.</title>
        <authorList>
            <person name="Herrera S."/>
            <person name="Cordes E."/>
        </authorList>
    </citation>
    <scope>NUCLEOTIDE SEQUENCE</scope>
    <source>
        <strain evidence="1">USNM1676648</strain>
        <tissue evidence="1">Polyp</tissue>
    </source>
</reference>
<sequence>MSTAESRHYGEWALSSWYDIIPGPDRLLEVSTSLNEDDAWHMVYSWTAKLLTAGIGPDKLQGITDSLVHHHWSQAKRMGCLGIQFTYINGFYHRFIWRSS</sequence>
<proteinExistence type="predicted"/>
<evidence type="ECO:0000313" key="1">
    <source>
        <dbReference type="EMBL" id="KAJ7323772.1"/>
    </source>
</evidence>
<evidence type="ECO:0000313" key="2">
    <source>
        <dbReference type="Proteomes" id="UP001163046"/>
    </source>
</evidence>
<gene>
    <name evidence="1" type="ORF">OS493_030560</name>
</gene>
<dbReference type="EMBL" id="MU827810">
    <property type="protein sequence ID" value="KAJ7323772.1"/>
    <property type="molecule type" value="Genomic_DNA"/>
</dbReference>
<accession>A0A9W9Y8S9</accession>
<organism evidence="1 2">
    <name type="scientific">Desmophyllum pertusum</name>
    <dbReference type="NCBI Taxonomy" id="174260"/>
    <lineage>
        <taxon>Eukaryota</taxon>
        <taxon>Metazoa</taxon>
        <taxon>Cnidaria</taxon>
        <taxon>Anthozoa</taxon>
        <taxon>Hexacorallia</taxon>
        <taxon>Scleractinia</taxon>
        <taxon>Caryophylliina</taxon>
        <taxon>Caryophylliidae</taxon>
        <taxon>Desmophyllum</taxon>
    </lineage>
</organism>